<keyword evidence="2" id="KW-1185">Reference proteome</keyword>
<gene>
    <name evidence="1" type="ORF">BLA29_015421</name>
</gene>
<comment type="caution">
    <text evidence="1">The sequence shown here is derived from an EMBL/GenBank/DDBJ whole genome shotgun (WGS) entry which is preliminary data.</text>
</comment>
<reference evidence="1 2" key="1">
    <citation type="submission" date="2017-03" db="EMBL/GenBank/DDBJ databases">
        <title>Genome Survey of Euroglyphus maynei.</title>
        <authorList>
            <person name="Arlian L.G."/>
            <person name="Morgan M.S."/>
            <person name="Rider S.D."/>
        </authorList>
    </citation>
    <scope>NUCLEOTIDE SEQUENCE [LARGE SCALE GENOMIC DNA]</scope>
    <source>
        <strain evidence="1">Arlian Lab</strain>
        <tissue evidence="1">Whole body</tissue>
    </source>
</reference>
<feature type="non-terminal residue" evidence="1">
    <location>
        <position position="45"/>
    </location>
</feature>
<sequence length="45" mass="5009">MSRVYRISVNLSIGNMIDSDVLSAFDKLYVLSRGGLCIYEGSVEH</sequence>
<evidence type="ECO:0000313" key="2">
    <source>
        <dbReference type="Proteomes" id="UP000194236"/>
    </source>
</evidence>
<evidence type="ECO:0000313" key="1">
    <source>
        <dbReference type="EMBL" id="OTF77164.1"/>
    </source>
</evidence>
<organism evidence="1 2">
    <name type="scientific">Euroglyphus maynei</name>
    <name type="common">Mayne's house dust mite</name>
    <dbReference type="NCBI Taxonomy" id="6958"/>
    <lineage>
        <taxon>Eukaryota</taxon>
        <taxon>Metazoa</taxon>
        <taxon>Ecdysozoa</taxon>
        <taxon>Arthropoda</taxon>
        <taxon>Chelicerata</taxon>
        <taxon>Arachnida</taxon>
        <taxon>Acari</taxon>
        <taxon>Acariformes</taxon>
        <taxon>Sarcoptiformes</taxon>
        <taxon>Astigmata</taxon>
        <taxon>Psoroptidia</taxon>
        <taxon>Analgoidea</taxon>
        <taxon>Pyroglyphidae</taxon>
        <taxon>Pyroglyphinae</taxon>
        <taxon>Euroglyphus</taxon>
    </lineage>
</organism>
<dbReference type="Proteomes" id="UP000194236">
    <property type="component" value="Unassembled WGS sequence"/>
</dbReference>
<name>A0A1Y3BAW7_EURMA</name>
<dbReference type="AlphaFoldDB" id="A0A1Y3BAW7"/>
<protein>
    <submittedName>
        <fullName evidence="1">Uncharacterized protein</fullName>
    </submittedName>
</protein>
<accession>A0A1Y3BAW7</accession>
<dbReference type="EMBL" id="MUJZ01034013">
    <property type="protein sequence ID" value="OTF77164.1"/>
    <property type="molecule type" value="Genomic_DNA"/>
</dbReference>
<proteinExistence type="predicted"/>